<name>A0A060R7Q5_9BACT</name>
<dbReference type="HOGENOM" id="CLU_3292615_0_0_10"/>
<dbReference type="Proteomes" id="UP000027616">
    <property type="component" value="Chromosome I"/>
</dbReference>
<dbReference type="AlphaFoldDB" id="A0A060R7Q5"/>
<gene>
    <name evidence="1" type="ORF">BN938_1248</name>
</gene>
<keyword evidence="2" id="KW-1185">Reference proteome</keyword>
<organism evidence="1 2">
    <name type="scientific">Mucinivorans hirudinis</name>
    <dbReference type="NCBI Taxonomy" id="1433126"/>
    <lineage>
        <taxon>Bacteria</taxon>
        <taxon>Pseudomonadati</taxon>
        <taxon>Bacteroidota</taxon>
        <taxon>Bacteroidia</taxon>
        <taxon>Bacteroidales</taxon>
        <taxon>Rikenellaceae</taxon>
        <taxon>Mucinivorans</taxon>
    </lineage>
</organism>
<sequence>MRICGYDKEAKTRLKIDKNAPSEEYGTNTQLFEHKKDISY</sequence>
<dbReference type="EMBL" id="HG934468">
    <property type="protein sequence ID" value="CDN31341.1"/>
    <property type="molecule type" value="Genomic_DNA"/>
</dbReference>
<protein>
    <submittedName>
        <fullName evidence="1">Uncharacterized protein</fullName>
    </submittedName>
</protein>
<dbReference type="KEGG" id="rbc:BN938_1248"/>
<evidence type="ECO:0000313" key="1">
    <source>
        <dbReference type="EMBL" id="CDN31341.1"/>
    </source>
</evidence>
<reference evidence="1 2" key="1">
    <citation type="journal article" date="2015" name="Genome Announc.">
        <title>Complete Genome Sequence of the Novel Leech Symbiont Mucinivorans hirudinis M3T.</title>
        <authorList>
            <person name="Nelson M.C."/>
            <person name="Bomar L."/>
            <person name="Graf J."/>
        </authorList>
    </citation>
    <scope>NUCLEOTIDE SEQUENCE [LARGE SCALE GENOMIC DNA]</scope>
    <source>
        <strain evidence="2">M3</strain>
    </source>
</reference>
<evidence type="ECO:0000313" key="2">
    <source>
        <dbReference type="Proteomes" id="UP000027616"/>
    </source>
</evidence>
<accession>A0A060R7Q5</accession>
<dbReference type="STRING" id="1433126.BN938_1248"/>
<proteinExistence type="predicted"/>